<keyword evidence="1" id="KW-0805">Transcription regulation</keyword>
<dbReference type="InterPro" id="IPR010982">
    <property type="entry name" value="Lambda_DNA-bd_dom_sf"/>
</dbReference>
<gene>
    <name evidence="5" type="ORF">J2S17_004265</name>
</gene>
<dbReference type="Gene3D" id="1.10.260.40">
    <property type="entry name" value="lambda repressor-like DNA-binding domains"/>
    <property type="match status" value="1"/>
</dbReference>
<keyword evidence="6" id="KW-1185">Reference proteome</keyword>
<reference evidence="5 6" key="1">
    <citation type="submission" date="2023-07" db="EMBL/GenBank/DDBJ databases">
        <title>Genomic Encyclopedia of Type Strains, Phase IV (KMG-IV): sequencing the most valuable type-strain genomes for metagenomic binning, comparative biology and taxonomic classification.</title>
        <authorList>
            <person name="Goeker M."/>
        </authorList>
    </citation>
    <scope>NUCLEOTIDE SEQUENCE [LARGE SCALE GENOMIC DNA]</scope>
    <source>
        <strain evidence="5 6">DSM 23494</strain>
    </source>
</reference>
<dbReference type="InterPro" id="IPR028082">
    <property type="entry name" value="Peripla_BP_I"/>
</dbReference>
<dbReference type="Proteomes" id="UP001238088">
    <property type="component" value="Unassembled WGS sequence"/>
</dbReference>
<evidence type="ECO:0000256" key="1">
    <source>
        <dbReference type="ARBA" id="ARBA00023015"/>
    </source>
</evidence>
<feature type="domain" description="HTH lacI-type" evidence="4">
    <location>
        <begin position="2"/>
        <end position="58"/>
    </location>
</feature>
<dbReference type="PROSITE" id="PS50932">
    <property type="entry name" value="HTH_LACI_2"/>
    <property type="match status" value="1"/>
</dbReference>
<dbReference type="GO" id="GO:0003677">
    <property type="term" value="F:DNA binding"/>
    <property type="evidence" value="ECO:0007669"/>
    <property type="project" value="UniProtKB-KW"/>
</dbReference>
<dbReference type="InterPro" id="IPR001761">
    <property type="entry name" value="Peripla_BP/Lac1_sug-bd_dom"/>
</dbReference>
<dbReference type="RefSeq" id="WP_307477683.1">
    <property type="nucleotide sequence ID" value="NZ_JAUSUB010000022.1"/>
</dbReference>
<keyword evidence="3" id="KW-0804">Transcription</keyword>
<dbReference type="SUPFAM" id="SSF53822">
    <property type="entry name" value="Periplasmic binding protein-like I"/>
    <property type="match status" value="1"/>
</dbReference>
<proteinExistence type="predicted"/>
<dbReference type="PANTHER" id="PTHR30146:SF109">
    <property type="entry name" value="HTH-TYPE TRANSCRIPTIONAL REGULATOR GALS"/>
    <property type="match status" value="1"/>
</dbReference>
<keyword evidence="2 5" id="KW-0238">DNA-binding</keyword>
<accession>A0ABU0APR3</accession>
<evidence type="ECO:0000259" key="4">
    <source>
        <dbReference type="PROSITE" id="PS50932"/>
    </source>
</evidence>
<name>A0ABU0APR3_9BACI</name>
<dbReference type="Gene3D" id="3.40.50.2300">
    <property type="match status" value="2"/>
</dbReference>
<dbReference type="CDD" id="cd01392">
    <property type="entry name" value="HTH_LacI"/>
    <property type="match status" value="1"/>
</dbReference>
<dbReference type="InterPro" id="IPR000843">
    <property type="entry name" value="HTH_LacI"/>
</dbReference>
<dbReference type="SMART" id="SM00354">
    <property type="entry name" value="HTH_LACI"/>
    <property type="match status" value="1"/>
</dbReference>
<dbReference type="SUPFAM" id="SSF47413">
    <property type="entry name" value="lambda repressor-like DNA-binding domains"/>
    <property type="match status" value="1"/>
</dbReference>
<dbReference type="Pfam" id="PF00356">
    <property type="entry name" value="LacI"/>
    <property type="match status" value="1"/>
</dbReference>
<evidence type="ECO:0000313" key="5">
    <source>
        <dbReference type="EMBL" id="MDQ0272373.1"/>
    </source>
</evidence>
<dbReference type="Pfam" id="PF00532">
    <property type="entry name" value="Peripla_BP_1"/>
    <property type="match status" value="1"/>
</dbReference>
<comment type="caution">
    <text evidence="5">The sequence shown here is derived from an EMBL/GenBank/DDBJ whole genome shotgun (WGS) entry which is preliminary data.</text>
</comment>
<organism evidence="5 6">
    <name type="scientific">Cytobacillus purgationiresistens</name>
    <dbReference type="NCBI Taxonomy" id="863449"/>
    <lineage>
        <taxon>Bacteria</taxon>
        <taxon>Bacillati</taxon>
        <taxon>Bacillota</taxon>
        <taxon>Bacilli</taxon>
        <taxon>Bacillales</taxon>
        <taxon>Bacillaceae</taxon>
        <taxon>Cytobacillus</taxon>
    </lineage>
</organism>
<evidence type="ECO:0000256" key="3">
    <source>
        <dbReference type="ARBA" id="ARBA00023163"/>
    </source>
</evidence>
<dbReference type="CDD" id="cd06267">
    <property type="entry name" value="PBP1_LacI_sugar_binding-like"/>
    <property type="match status" value="1"/>
</dbReference>
<evidence type="ECO:0000256" key="2">
    <source>
        <dbReference type="ARBA" id="ARBA00023125"/>
    </source>
</evidence>
<evidence type="ECO:0000313" key="6">
    <source>
        <dbReference type="Proteomes" id="UP001238088"/>
    </source>
</evidence>
<protein>
    <submittedName>
        <fullName evidence="5">DNA-binding LacI/PurR family transcriptional regulator</fullName>
    </submittedName>
</protein>
<dbReference type="EMBL" id="JAUSUB010000022">
    <property type="protein sequence ID" value="MDQ0272373.1"/>
    <property type="molecule type" value="Genomic_DNA"/>
</dbReference>
<dbReference type="PANTHER" id="PTHR30146">
    <property type="entry name" value="LACI-RELATED TRANSCRIPTIONAL REPRESSOR"/>
    <property type="match status" value="1"/>
</dbReference>
<sequence>MATLKSVAKEAGVGITTVSRFLNNDSTLMIADKTKVRISNAVTKLNYIPNASARALKAGKTSTFGLIIPDFNNPVYSQIITGIEEVLYDRGYHLLVASTREGSSKKSYLNLVTEGRVDGLLIASTFLEDNEIEKLELLNVPYVLINRLSEKAKNYVVADDEQAAKKAVNFLIENGHKDIVHLSGKLDTDTGYRRLSGYKNALIENTLPINERLIVETAFTEESGYKKMKEIIQDNNSTFTAVFAANIRVAFGAMVAIRDSGLEIPKEVSMVGFHDIQLSSITYPPLTTVKISLDEMGRKAANMLLQLINKEEGLNKIMILESELIIRKSVRSIIDKKGNTKCVHI</sequence>